<evidence type="ECO:0000256" key="7">
    <source>
        <dbReference type="SAM" id="Phobius"/>
    </source>
</evidence>
<dbReference type="EMBL" id="BMAT01013693">
    <property type="protein sequence ID" value="GFS18390.1"/>
    <property type="molecule type" value="Genomic_DNA"/>
</dbReference>
<dbReference type="AlphaFoldDB" id="A0AAV4J7M8"/>
<comment type="subcellular location">
    <subcellularLocation>
        <location evidence="1">Membrane</location>
        <topology evidence="1">Multi-pass membrane protein</topology>
    </subcellularLocation>
</comment>
<comment type="caution">
    <text evidence="8">The sequence shown here is derived from an EMBL/GenBank/DDBJ whole genome shotgun (WGS) entry which is preliminary data.</text>
</comment>
<dbReference type="SUPFAM" id="SSF103473">
    <property type="entry name" value="MFS general substrate transporter"/>
    <property type="match status" value="1"/>
</dbReference>
<evidence type="ECO:0000256" key="3">
    <source>
        <dbReference type="ARBA" id="ARBA00022448"/>
    </source>
</evidence>
<comment type="similarity">
    <text evidence="2">Belongs to the major facilitator superfamily.</text>
</comment>
<evidence type="ECO:0000256" key="2">
    <source>
        <dbReference type="ARBA" id="ARBA00008335"/>
    </source>
</evidence>
<keyword evidence="5 7" id="KW-1133">Transmembrane helix</keyword>
<evidence type="ECO:0000313" key="8">
    <source>
        <dbReference type="EMBL" id="GFS18390.1"/>
    </source>
</evidence>
<dbReference type="PANTHER" id="PTHR23511:SF34">
    <property type="entry name" value="SYNAPTIC VESICLE GLYCOPROTEIN 2"/>
    <property type="match status" value="1"/>
</dbReference>
<dbReference type="Proteomes" id="UP000762676">
    <property type="component" value="Unassembled WGS sequence"/>
</dbReference>
<name>A0AAV4J7M8_9GAST</name>
<organism evidence="8 9">
    <name type="scientific">Elysia marginata</name>
    <dbReference type="NCBI Taxonomy" id="1093978"/>
    <lineage>
        <taxon>Eukaryota</taxon>
        <taxon>Metazoa</taxon>
        <taxon>Spiralia</taxon>
        <taxon>Lophotrochozoa</taxon>
        <taxon>Mollusca</taxon>
        <taxon>Gastropoda</taxon>
        <taxon>Heterobranchia</taxon>
        <taxon>Euthyneura</taxon>
        <taxon>Panpulmonata</taxon>
        <taxon>Sacoglossa</taxon>
        <taxon>Placobranchoidea</taxon>
        <taxon>Plakobranchidae</taxon>
        <taxon>Elysia</taxon>
    </lineage>
</organism>
<dbReference type="InterPro" id="IPR036259">
    <property type="entry name" value="MFS_trans_sf"/>
</dbReference>
<gene>
    <name evidence="8" type="ORF">ElyMa_006846600</name>
</gene>
<sequence length="135" mass="15110">MIVPYSTEFYPIKWRHIIPPVPMWPLGVCAFAMGAWLLEDWVDLHLACAALGIPGLLGYFYIPESPRWLATQGREHEAYAALKKMATVNGKELPSTAEETIKVGQLSRYFCWLITDSYRKCGAASAILIGKCCIT</sequence>
<proteinExistence type="inferred from homology"/>
<evidence type="ECO:0000313" key="9">
    <source>
        <dbReference type="Proteomes" id="UP000762676"/>
    </source>
</evidence>
<evidence type="ECO:0000256" key="4">
    <source>
        <dbReference type="ARBA" id="ARBA00022692"/>
    </source>
</evidence>
<evidence type="ECO:0000256" key="6">
    <source>
        <dbReference type="ARBA" id="ARBA00023136"/>
    </source>
</evidence>
<dbReference type="GO" id="GO:0016020">
    <property type="term" value="C:membrane"/>
    <property type="evidence" value="ECO:0007669"/>
    <property type="project" value="UniProtKB-SubCell"/>
</dbReference>
<reference evidence="8 9" key="1">
    <citation type="journal article" date="2021" name="Elife">
        <title>Chloroplast acquisition without the gene transfer in kleptoplastic sea slugs, Plakobranchus ocellatus.</title>
        <authorList>
            <person name="Maeda T."/>
            <person name="Takahashi S."/>
            <person name="Yoshida T."/>
            <person name="Shimamura S."/>
            <person name="Takaki Y."/>
            <person name="Nagai Y."/>
            <person name="Toyoda A."/>
            <person name="Suzuki Y."/>
            <person name="Arimoto A."/>
            <person name="Ishii H."/>
            <person name="Satoh N."/>
            <person name="Nishiyama T."/>
            <person name="Hasebe M."/>
            <person name="Maruyama T."/>
            <person name="Minagawa J."/>
            <person name="Obokata J."/>
            <person name="Shigenobu S."/>
        </authorList>
    </citation>
    <scope>NUCLEOTIDE SEQUENCE [LARGE SCALE GENOMIC DNA]</scope>
</reference>
<dbReference type="InterPro" id="IPR005828">
    <property type="entry name" value="MFS_sugar_transport-like"/>
</dbReference>
<protein>
    <submittedName>
        <fullName evidence="8">Solute carrier family 22 member 4-like</fullName>
    </submittedName>
</protein>
<keyword evidence="6 7" id="KW-0472">Membrane</keyword>
<keyword evidence="3" id="KW-0813">Transport</keyword>
<accession>A0AAV4J7M8</accession>
<feature type="transmembrane region" description="Helical" evidence="7">
    <location>
        <begin position="44"/>
        <end position="62"/>
    </location>
</feature>
<evidence type="ECO:0000256" key="1">
    <source>
        <dbReference type="ARBA" id="ARBA00004141"/>
    </source>
</evidence>
<dbReference type="Pfam" id="PF00083">
    <property type="entry name" value="Sugar_tr"/>
    <property type="match status" value="1"/>
</dbReference>
<keyword evidence="9" id="KW-1185">Reference proteome</keyword>
<dbReference type="GO" id="GO:0022857">
    <property type="term" value="F:transmembrane transporter activity"/>
    <property type="evidence" value="ECO:0007669"/>
    <property type="project" value="InterPro"/>
</dbReference>
<evidence type="ECO:0000256" key="5">
    <source>
        <dbReference type="ARBA" id="ARBA00022989"/>
    </source>
</evidence>
<dbReference type="PANTHER" id="PTHR23511">
    <property type="entry name" value="SYNAPTIC VESICLE GLYCOPROTEIN 2"/>
    <property type="match status" value="1"/>
</dbReference>
<dbReference type="Gene3D" id="1.20.1250.20">
    <property type="entry name" value="MFS general substrate transporter like domains"/>
    <property type="match status" value="1"/>
</dbReference>
<keyword evidence="4 7" id="KW-0812">Transmembrane</keyword>